<organism evidence="2">
    <name type="scientific">Escherichia coli</name>
    <dbReference type="NCBI Taxonomy" id="562"/>
    <lineage>
        <taxon>Bacteria</taxon>
        <taxon>Pseudomonadati</taxon>
        <taxon>Pseudomonadota</taxon>
        <taxon>Gammaproteobacteria</taxon>
        <taxon>Enterobacterales</taxon>
        <taxon>Enterobacteriaceae</taxon>
        <taxon>Escherichia</taxon>
    </lineage>
</organism>
<evidence type="ECO:0000259" key="1">
    <source>
        <dbReference type="Pfam" id="PF13569"/>
    </source>
</evidence>
<reference evidence="2" key="2">
    <citation type="submission" date="2020-02" db="EMBL/GenBank/DDBJ databases">
        <authorList>
            <consortium name="NCBI Pathogen Detection Project"/>
        </authorList>
    </citation>
    <scope>NUCLEOTIDE SEQUENCE</scope>
    <source>
        <strain evidence="2">1839</strain>
    </source>
</reference>
<reference evidence="2" key="1">
    <citation type="journal article" date="2018" name="Genome Biol.">
        <title>SKESA: strategic k-mer extension for scrupulous assemblies.</title>
        <authorList>
            <person name="Souvorov A."/>
            <person name="Agarwala R."/>
            <person name="Lipman D.J."/>
        </authorList>
    </citation>
    <scope>NUCLEOTIDE SEQUENCE [LARGE SCALE GENOMIC DNA]</scope>
    <source>
        <strain evidence="2">1839</strain>
    </source>
</reference>
<dbReference type="Pfam" id="PF13569">
    <property type="entry name" value="DUF4132"/>
    <property type="match status" value="1"/>
</dbReference>
<dbReference type="AlphaFoldDB" id="A0A765T1X9"/>
<accession>A0A765T1X9</accession>
<dbReference type="EMBL" id="DAAYTU010000012">
    <property type="protein sequence ID" value="HAG5770660.1"/>
    <property type="molecule type" value="Genomic_DNA"/>
</dbReference>
<gene>
    <name evidence="2" type="ORF">GGB84_002325</name>
</gene>
<name>A0A765T1X9_ECOLX</name>
<sequence length="1215" mass="138593">MHKELPWLADNAQLELKYKKGKTPLSHRNWPGEPVPVITESLIQTLGDEILQREGSKENISWQYEQCSAEWHEDIIRAISLIGEHKPSVSARTMAVLTCIANNNSEQLLDEIVQQEGLEYATEVVIACQFIARRYESDPQVVTLQHQDEDYGYGYRSETYNEFDLRLRKHLSLAEESCWQRCADKLIAALPVIPIVRRPFIALLLPEKPEIANELVGLECPRTHFHSKEWLKVVATDPRAVRILEHYWSQDIFSDREASYMSHENHFGYAACAALLREQGLAAIPRLAIYAHKEDCGSLLVQINHPLVIRTLLLVADKNKPSLQRVAKYSKNFPHATLAALAELLALKAPPARPGYPIIEDKKLPAQQKTRDEYWRMSLQTLITVQPQLAEDVRPWLSTQAQAVVNSYLSAPLKPVIDSTDNSCLPEILVSPPWRGRKKKTSITHFSLPDLTLAPQTYRSSNKHWTPEQQTAIDHFSAMSFDERLANRGADTFLRELGFDVHSLEFNKRLLNGQMDALDTQQLQKYTSIGLLRTYHEHQAKCKQYREEATKSLLAQDSIALMGGWRTFQHGFYYGNEKRWGIWNLYLIAQMPREMAVSCWQQIVEADFYYTGVEYLLSVLGTDALPGLNIAYARHPKEIFPLLMNYGATELALPVARVWRRFAAQRNLARQWILQWPEHTATALIPLIFAKSCDNREAALSALLLLYKEGHGELLQTVANRWEIPALWPALEQLLTQNSLDNYPTRIAKAPGFWQPALWRRPRLISNDQPLTDNALEIIGEMLSFTQGGHFYCGLEQLKTFCQPQTLAAFVWDLFTAWQQAGAPAKDNWAFLALSIFGDESTVRDLMPLILAWPQEGKSARAVSGLNILTQIGNDMALMQLHHISQRAKSRPLRDSAMEYLQTVADNRGLSQEELEDRLVPTLGLDNPQALIFDFGPRQFSVRFDENLNPVIYDQQNVRQKSVPRLRADDDQLKAPEALTQLKGLKKDATQVSKNLLPRLETALRTTRRWSLADFHSLFVNHPFTRLVTQRLIWGIYPANEPRLLLNAFRVAAEGEFCNVQDEPIILPPDALIGIAHPLEMSAEMRSEFAQLFADYEIMPPVRQLTRRTVLLTPDEATSSSLNCWEGKSATVGQLMGMRYKGWEPGYEDAFFYKLGEYRLVLKFSPGFHHYNADSKALMSFSSLRVYRDNKSVTFAEIDAFDLSEALSTPDVIFH</sequence>
<dbReference type="InterPro" id="IPR050458">
    <property type="entry name" value="LolB"/>
</dbReference>
<comment type="caution">
    <text evidence="2">The sequence shown here is derived from an EMBL/GenBank/DDBJ whole genome shotgun (WGS) entry which is preliminary data.</text>
</comment>
<dbReference type="PANTHER" id="PTHR30634">
    <property type="entry name" value="OUTER MEMBRANE LOLAB LIPOPROTEIN INSERTION APPARATUS"/>
    <property type="match status" value="1"/>
</dbReference>
<dbReference type="PANTHER" id="PTHR30634:SF16">
    <property type="entry name" value="OUTER-MEMBRANE LIPOPROTEIN LOLB"/>
    <property type="match status" value="1"/>
</dbReference>
<evidence type="ECO:0000313" key="2">
    <source>
        <dbReference type="EMBL" id="HAG5770660.1"/>
    </source>
</evidence>
<feature type="domain" description="DUF4132" evidence="1">
    <location>
        <begin position="959"/>
        <end position="1143"/>
    </location>
</feature>
<dbReference type="InterPro" id="IPR025406">
    <property type="entry name" value="DUF4132"/>
</dbReference>
<proteinExistence type="predicted"/>
<protein>
    <submittedName>
        <fullName evidence="2">DUF4132 domain-containing protein</fullName>
    </submittedName>
</protein>